<accession>A0A4R7ZGC1</accession>
<dbReference type="Gene3D" id="3.10.630.10">
    <property type="entry name" value="dip2346 domain like"/>
    <property type="match status" value="1"/>
</dbReference>
<reference evidence="3 4" key="1">
    <citation type="submission" date="2019-03" db="EMBL/GenBank/DDBJ databases">
        <title>Genomic Encyclopedia of Type Strains, Phase IV (KMG-IV): sequencing the most valuable type-strain genomes for metagenomic binning, comparative biology and taxonomic classification.</title>
        <authorList>
            <person name="Goeker M."/>
        </authorList>
    </citation>
    <scope>NUCLEOTIDE SEQUENCE [LARGE SCALE GENOMIC DNA]</scope>
    <source>
        <strain evidence="3 4">DSM 28867</strain>
    </source>
</reference>
<comment type="caution">
    <text evidence="3">The sequence shown here is derived from an EMBL/GenBank/DDBJ whole genome shotgun (WGS) entry which is preliminary data.</text>
</comment>
<dbReference type="Pfam" id="PF20921">
    <property type="entry name" value="DUF1846_C"/>
    <property type="match status" value="1"/>
</dbReference>
<feature type="domain" description="DUF1846" evidence="2">
    <location>
        <begin position="341"/>
        <end position="492"/>
    </location>
</feature>
<gene>
    <name evidence="3" type="ORF">EDD63_12732</name>
</gene>
<sequence>MEQIAFNSEKYLELQSENILKRIASFDNRLYLEFGGKLFDDYHASRVLPGFLPDIKVQMLSKIQDKVEIVIVINANDIEGSKVRGDLGITYDQEVLRLIDAFRSVDLYVGSVVITQFMAQPTAVQFRERLESMDVKVYVHYSIEGYPSNVDVILSDDGFGRNEYIETTRELIVVTAPGPGSGKMATCMSQMYHDHKRGVRSGYAKYETFPIWNIPLKHPVNLAYEAATAELDDVNMIDPFHLEAYGEAVVSYNRDVEVFPVLRRMFENINGVSPYKSPTDMGVNMAGYAIENDDAAQDAANKEILRRYYQSLVNERLGTGSKEAIQKIEMLMNQANLKPSNRKVVGASEAKSIETDEPAVAIELPDGRLITGKTSTLLRASSAALLNAAKALGGIDDRLPLISPSVIEPVQKLKTDILGNNNPRIHAGEMLVMLAVSATTNPVAELAMQQLKKLQGCEVHSTVILRKDDENVFNRLKMNYTCSPKFRTQKLYHKK</sequence>
<name>A0A4R7ZGC1_9FIRM</name>
<dbReference type="InterPro" id="IPR048441">
    <property type="entry name" value="DUF1846_C"/>
</dbReference>
<proteinExistence type="predicted"/>
<dbReference type="Gene3D" id="1.20.1570.10">
    <property type="entry name" value="dip2346 domain like"/>
    <property type="match status" value="1"/>
</dbReference>
<organism evidence="3 4">
    <name type="scientific">Breznakia blatticola</name>
    <dbReference type="NCBI Taxonomy" id="1754012"/>
    <lineage>
        <taxon>Bacteria</taxon>
        <taxon>Bacillati</taxon>
        <taxon>Bacillota</taxon>
        <taxon>Erysipelotrichia</taxon>
        <taxon>Erysipelotrichales</taxon>
        <taxon>Erysipelotrichaceae</taxon>
        <taxon>Breznakia</taxon>
    </lineage>
</organism>
<dbReference type="Proteomes" id="UP000294743">
    <property type="component" value="Unassembled WGS sequence"/>
</dbReference>
<evidence type="ECO:0000313" key="3">
    <source>
        <dbReference type="EMBL" id="TDW16205.1"/>
    </source>
</evidence>
<dbReference type="NCBIfam" id="NF010184">
    <property type="entry name" value="PRK13663.1"/>
    <property type="match status" value="1"/>
</dbReference>
<dbReference type="Pfam" id="PF08903">
    <property type="entry name" value="DUF1846"/>
    <property type="match status" value="1"/>
</dbReference>
<evidence type="ECO:0000259" key="1">
    <source>
        <dbReference type="Pfam" id="PF08903"/>
    </source>
</evidence>
<keyword evidence="4" id="KW-1185">Reference proteome</keyword>
<dbReference type="EMBL" id="SODD01000027">
    <property type="protein sequence ID" value="TDW16205.1"/>
    <property type="molecule type" value="Genomic_DNA"/>
</dbReference>
<dbReference type="RefSeq" id="WP_134170147.1">
    <property type="nucleotide sequence ID" value="NZ_SODD01000027.1"/>
</dbReference>
<protein>
    <submittedName>
        <fullName evidence="3">Uncharacterized protein (UPF0371 family)</fullName>
    </submittedName>
</protein>
<dbReference type="AlphaFoldDB" id="A0A4R7ZGC1"/>
<feature type="domain" description="DUF1846" evidence="1">
    <location>
        <begin position="4"/>
        <end position="336"/>
    </location>
</feature>
<dbReference type="OrthoDB" id="9803572at2"/>
<evidence type="ECO:0000259" key="2">
    <source>
        <dbReference type="Pfam" id="PF20921"/>
    </source>
</evidence>
<dbReference type="InterPro" id="IPR048496">
    <property type="entry name" value="DUF1846_N"/>
</dbReference>
<evidence type="ECO:0000313" key="4">
    <source>
        <dbReference type="Proteomes" id="UP000294743"/>
    </source>
</evidence>
<dbReference type="Gene3D" id="3.40.140.40">
    <property type="entry name" value="Domain of unknown function (DUF1846), C-terminal subdomain"/>
    <property type="match status" value="1"/>
</dbReference>